<evidence type="ECO:0000313" key="2">
    <source>
        <dbReference type="EMBL" id="MCF0038997.1"/>
    </source>
</evidence>
<comment type="caution">
    <text evidence="2">The sequence shown here is derived from an EMBL/GenBank/DDBJ whole genome shotgun (WGS) entry which is preliminary data.</text>
</comment>
<dbReference type="EMBL" id="JAJTTA010000001">
    <property type="protein sequence ID" value="MCF0038997.1"/>
    <property type="molecule type" value="Genomic_DNA"/>
</dbReference>
<feature type="domain" description="PIN" evidence="1">
    <location>
        <begin position="6"/>
        <end position="118"/>
    </location>
</feature>
<dbReference type="AlphaFoldDB" id="A0A9X1P963"/>
<evidence type="ECO:0000313" key="3">
    <source>
        <dbReference type="Proteomes" id="UP001139700"/>
    </source>
</evidence>
<accession>A0A9X1P963</accession>
<reference evidence="2" key="1">
    <citation type="submission" date="2021-12" db="EMBL/GenBank/DDBJ databases">
        <title>Novel species in genus Dyadobacter.</title>
        <authorList>
            <person name="Ma C."/>
        </authorList>
    </citation>
    <scope>NUCLEOTIDE SEQUENCE</scope>
    <source>
        <strain evidence="2">CY399</strain>
    </source>
</reference>
<gene>
    <name evidence="2" type="ORF">LXM24_02785</name>
</gene>
<dbReference type="NCBIfam" id="TIGR00305">
    <property type="entry name" value="putative toxin-antitoxin system toxin component, PIN family"/>
    <property type="match status" value="1"/>
</dbReference>
<keyword evidence="3" id="KW-1185">Reference proteome</keyword>
<evidence type="ECO:0000259" key="1">
    <source>
        <dbReference type="SMART" id="SM00670"/>
    </source>
</evidence>
<dbReference type="PANTHER" id="PTHR34610">
    <property type="entry name" value="SSL7007 PROTEIN"/>
    <property type="match status" value="1"/>
</dbReference>
<proteinExistence type="predicted"/>
<dbReference type="SMART" id="SM00670">
    <property type="entry name" value="PINc"/>
    <property type="match status" value="1"/>
</dbReference>
<dbReference type="SUPFAM" id="SSF88723">
    <property type="entry name" value="PIN domain-like"/>
    <property type="match status" value="1"/>
</dbReference>
<dbReference type="Proteomes" id="UP001139700">
    <property type="component" value="Unassembled WGS sequence"/>
</dbReference>
<dbReference type="Pfam" id="PF13470">
    <property type="entry name" value="PIN_3"/>
    <property type="match status" value="1"/>
</dbReference>
<dbReference type="PANTHER" id="PTHR34610:SF3">
    <property type="entry name" value="SSL7007 PROTEIN"/>
    <property type="match status" value="1"/>
</dbReference>
<dbReference type="InterPro" id="IPR029060">
    <property type="entry name" value="PIN-like_dom_sf"/>
</dbReference>
<dbReference type="Gene3D" id="3.40.50.1010">
    <property type="entry name" value="5'-nuclease"/>
    <property type="match status" value="1"/>
</dbReference>
<protein>
    <submittedName>
        <fullName evidence="2">Toxin-antitoxin system toxin component, PIN family</fullName>
    </submittedName>
</protein>
<dbReference type="RefSeq" id="WP_234611468.1">
    <property type="nucleotide sequence ID" value="NZ_CP098806.1"/>
</dbReference>
<dbReference type="InterPro" id="IPR002850">
    <property type="entry name" value="PIN_toxin-like"/>
</dbReference>
<sequence>MRNNSKKIILDTNLWISFLTSKDFSKLDKIHFSRKCRLVFSEELMQEFLQVAGRPKFKKYFSSDDLEAILESIEEFADFVHVTTVTTLCRDPKDNFLLSLAIDSKANYLLTGDTDLLDIKKITNTEILTISQFLQKI</sequence>
<organism evidence="2 3">
    <name type="scientific">Dyadobacter fanqingshengii</name>
    <dbReference type="NCBI Taxonomy" id="2906443"/>
    <lineage>
        <taxon>Bacteria</taxon>
        <taxon>Pseudomonadati</taxon>
        <taxon>Bacteroidota</taxon>
        <taxon>Cytophagia</taxon>
        <taxon>Cytophagales</taxon>
        <taxon>Spirosomataceae</taxon>
        <taxon>Dyadobacter</taxon>
    </lineage>
</organism>
<dbReference type="InterPro" id="IPR002716">
    <property type="entry name" value="PIN_dom"/>
</dbReference>
<name>A0A9X1P963_9BACT</name>